<gene>
    <name evidence="3" type="ORF">LTR77_010520</name>
</gene>
<evidence type="ECO:0000313" key="3">
    <source>
        <dbReference type="EMBL" id="KAK5163571.1"/>
    </source>
</evidence>
<dbReference type="Proteomes" id="UP001337655">
    <property type="component" value="Unassembled WGS sequence"/>
</dbReference>
<sequence length="470" mass="52393">MLDPTTGIEVYVRPWRALDPYPEYEHPTHLPPLAEGENKNARYLEAVTDERFEIQVTIPASAPLHEEKCFGILVFFEGMRRTIEHCLPGREKHPNQPYTCTADKLAMFDGTSLTFNAMVFGALTAATNRRLSADEEEDELNNRGRIEVMIYRGTLYLGKPFEEDEDLFPTVTSPKVLKERSHSLKLIELRTDRRWPLATHFTPDDGENSKVAGFKFFYGSYNRRRMFDDRSVFNGRVETLGKDGIMRESNSPPQTRLAYCDPSPSVAFSASTTSRNSLDRGKVDGQIRGLPEPAMPPGHMSSLATKADGLSVSARFDKIRPASSPVPECLVSEDAAALRHSAPSQATIPRSNNPDNLSESTSSGAQPGSSPQLPFKHAEAEPAEAKPAEMRTEQPEITAEPARKKIKVEVVDLTADDTDPPSTQPVKSEVPSSDRAARLAVLEKEKKRLLLRQEEKQIMRRLMDLEDGTA</sequence>
<accession>A0AAV9NVK0</accession>
<organism evidence="3 4">
    <name type="scientific">Saxophila tyrrhenica</name>
    <dbReference type="NCBI Taxonomy" id="1690608"/>
    <lineage>
        <taxon>Eukaryota</taxon>
        <taxon>Fungi</taxon>
        <taxon>Dikarya</taxon>
        <taxon>Ascomycota</taxon>
        <taxon>Pezizomycotina</taxon>
        <taxon>Dothideomycetes</taxon>
        <taxon>Dothideomycetidae</taxon>
        <taxon>Mycosphaerellales</taxon>
        <taxon>Extremaceae</taxon>
        <taxon>Saxophila</taxon>
    </lineage>
</organism>
<keyword evidence="4" id="KW-1185">Reference proteome</keyword>
<evidence type="ECO:0000259" key="2">
    <source>
        <dbReference type="Pfam" id="PF25534"/>
    </source>
</evidence>
<evidence type="ECO:0000256" key="1">
    <source>
        <dbReference type="SAM" id="MobiDB-lite"/>
    </source>
</evidence>
<feature type="domain" description="DUF7918" evidence="2">
    <location>
        <begin position="21"/>
        <end position="220"/>
    </location>
</feature>
<feature type="region of interest" description="Disordered" evidence="1">
    <location>
        <begin position="340"/>
        <end position="435"/>
    </location>
</feature>
<comment type="caution">
    <text evidence="3">The sequence shown here is derived from an EMBL/GenBank/DDBJ whole genome shotgun (WGS) entry which is preliminary data.</text>
</comment>
<dbReference type="InterPro" id="IPR057678">
    <property type="entry name" value="DUF7918"/>
</dbReference>
<dbReference type="RefSeq" id="XP_064654013.1">
    <property type="nucleotide sequence ID" value="XM_064807738.1"/>
</dbReference>
<evidence type="ECO:0000313" key="4">
    <source>
        <dbReference type="Proteomes" id="UP001337655"/>
    </source>
</evidence>
<dbReference type="AlphaFoldDB" id="A0AAV9NVK0"/>
<feature type="compositionally biased region" description="Polar residues" evidence="1">
    <location>
        <begin position="342"/>
        <end position="372"/>
    </location>
</feature>
<proteinExistence type="predicted"/>
<dbReference type="EMBL" id="JAVRRT010000024">
    <property type="protein sequence ID" value="KAK5163571.1"/>
    <property type="molecule type" value="Genomic_DNA"/>
</dbReference>
<dbReference type="GeneID" id="89931846"/>
<protein>
    <recommendedName>
        <fullName evidence="2">DUF7918 domain-containing protein</fullName>
    </recommendedName>
</protein>
<dbReference type="Pfam" id="PF25534">
    <property type="entry name" value="DUF7918"/>
    <property type="match status" value="1"/>
</dbReference>
<feature type="compositionally biased region" description="Basic and acidic residues" evidence="1">
    <location>
        <begin position="401"/>
        <end position="410"/>
    </location>
</feature>
<reference evidence="3 4" key="1">
    <citation type="submission" date="2023-08" db="EMBL/GenBank/DDBJ databases">
        <title>Black Yeasts Isolated from many extreme environments.</title>
        <authorList>
            <person name="Coleine C."/>
            <person name="Stajich J.E."/>
            <person name="Selbmann L."/>
        </authorList>
    </citation>
    <scope>NUCLEOTIDE SEQUENCE [LARGE SCALE GENOMIC DNA]</scope>
    <source>
        <strain evidence="3 4">CCFEE 5935</strain>
    </source>
</reference>
<feature type="compositionally biased region" description="Basic and acidic residues" evidence="1">
    <location>
        <begin position="376"/>
        <end position="394"/>
    </location>
</feature>
<name>A0AAV9NVK0_9PEZI</name>